<evidence type="ECO:0000256" key="5">
    <source>
        <dbReference type="ARBA" id="ARBA00022927"/>
    </source>
</evidence>
<dbReference type="InterPro" id="IPR050790">
    <property type="entry name" value="ExbB/TolQ_transport"/>
</dbReference>
<name>A0AB72ZX04_HELPX</name>
<feature type="transmembrane region" description="Helical" evidence="9">
    <location>
        <begin position="106"/>
        <end position="130"/>
    </location>
</feature>
<dbReference type="GO" id="GO:0005886">
    <property type="term" value="C:plasma membrane"/>
    <property type="evidence" value="ECO:0007669"/>
    <property type="project" value="UniProtKB-SubCell"/>
</dbReference>
<keyword evidence="3" id="KW-1003">Cell membrane</keyword>
<proteinExistence type="inferred from homology"/>
<evidence type="ECO:0000313" key="11">
    <source>
        <dbReference type="EMBL" id="EKQ72999.1"/>
    </source>
</evidence>
<comment type="similarity">
    <text evidence="8">Belongs to the exbB/tolQ family.</text>
</comment>
<feature type="domain" description="MotA/TolQ/ExbB proton channel" evidence="10">
    <location>
        <begin position="79"/>
        <end position="187"/>
    </location>
</feature>
<dbReference type="AlphaFoldDB" id="A0AB72ZX04"/>
<gene>
    <name evidence="11" type="ORF">HMPREF1391_00015</name>
</gene>
<comment type="caution">
    <text evidence="11">The sequence shown here is derived from an EMBL/GenBank/DDBJ whole genome shotgun (WGS) entry which is preliminary data.</text>
</comment>
<dbReference type="PANTHER" id="PTHR30625">
    <property type="entry name" value="PROTEIN TOLQ"/>
    <property type="match status" value="1"/>
</dbReference>
<dbReference type="PIRSF" id="PIRSF037713">
    <property type="entry name" value="Biopolymer_transpt_exbB-like"/>
    <property type="match status" value="1"/>
</dbReference>
<feature type="transmembrane region" description="Helical" evidence="9">
    <location>
        <begin position="20"/>
        <end position="44"/>
    </location>
</feature>
<organism evidence="11 12">
    <name type="scientific">Helicobacter pylori GAM100Ai</name>
    <dbReference type="NCBI Taxonomy" id="1159019"/>
    <lineage>
        <taxon>Bacteria</taxon>
        <taxon>Pseudomonadati</taxon>
        <taxon>Campylobacterota</taxon>
        <taxon>Epsilonproteobacteria</taxon>
        <taxon>Campylobacterales</taxon>
        <taxon>Helicobacteraceae</taxon>
        <taxon>Helicobacter</taxon>
    </lineage>
</organism>
<dbReference type="Proteomes" id="UP000001345">
    <property type="component" value="Unassembled WGS sequence"/>
</dbReference>
<keyword evidence="5 8" id="KW-0653">Protein transport</keyword>
<evidence type="ECO:0000256" key="4">
    <source>
        <dbReference type="ARBA" id="ARBA00022692"/>
    </source>
</evidence>
<feature type="transmembrane region" description="Helical" evidence="9">
    <location>
        <begin position="150"/>
        <end position="175"/>
    </location>
</feature>
<keyword evidence="2 8" id="KW-0813">Transport</keyword>
<dbReference type="PANTHER" id="PTHR30625:SF15">
    <property type="entry name" value="BIOPOLYMER TRANSPORT PROTEIN EXBB"/>
    <property type="match status" value="1"/>
</dbReference>
<reference evidence="12" key="1">
    <citation type="submission" date="2023-07" db="EMBL/GenBank/DDBJ databases">
        <authorList>
            <person name="Weinstock G."/>
            <person name="Sodergren E."/>
            <person name="Lobos E.A."/>
            <person name="Fulton L."/>
            <person name="Fulton R."/>
            <person name="Courtney L."/>
            <person name="Fronick C."/>
            <person name="O'Laughlin M."/>
            <person name="Godfrey J."/>
            <person name="Wilson R.M."/>
            <person name="Miner T."/>
            <person name="Farmer C."/>
            <person name="Delehaunty K."/>
            <person name="Cordes M."/>
            <person name="Minx P."/>
            <person name="Tomlinson C."/>
            <person name="Chen J."/>
            <person name="Wollam A."/>
            <person name="Pepin K.H."/>
            <person name="Bhonagiri V."/>
            <person name="Zhang X."/>
            <person name="Suruliraj S."/>
            <person name="Antonio M."/>
            <person name="Secka O."/>
            <person name="Thomas J."/>
            <person name="Warren W."/>
            <person name="Mitreva M."/>
            <person name="Mardis E.R."/>
            <person name="Wilson R.K."/>
        </authorList>
    </citation>
    <scope>NUCLEOTIDE SEQUENCE [LARGE SCALE GENOMIC DNA]</scope>
    <source>
        <strain evidence="12">GAM100Ai</strain>
    </source>
</reference>
<evidence type="ECO:0000256" key="3">
    <source>
        <dbReference type="ARBA" id="ARBA00022475"/>
    </source>
</evidence>
<evidence type="ECO:0000256" key="9">
    <source>
        <dbReference type="SAM" id="Phobius"/>
    </source>
</evidence>
<evidence type="ECO:0000256" key="1">
    <source>
        <dbReference type="ARBA" id="ARBA00004429"/>
    </source>
</evidence>
<evidence type="ECO:0000313" key="12">
    <source>
        <dbReference type="Proteomes" id="UP000001345"/>
    </source>
</evidence>
<evidence type="ECO:0000259" key="10">
    <source>
        <dbReference type="Pfam" id="PF01618"/>
    </source>
</evidence>
<evidence type="ECO:0000256" key="2">
    <source>
        <dbReference type="ARBA" id="ARBA00022448"/>
    </source>
</evidence>
<dbReference type="EMBL" id="ANFP01000001">
    <property type="protein sequence ID" value="EKQ72999.1"/>
    <property type="molecule type" value="Genomic_DNA"/>
</dbReference>
<accession>A0AB72ZX04</accession>
<comment type="subcellular location">
    <subcellularLocation>
        <location evidence="1">Cell inner membrane</location>
        <topology evidence="1">Multi-pass membrane protein</topology>
    </subcellularLocation>
    <subcellularLocation>
        <location evidence="8">Membrane</location>
        <topology evidence="8">Multi-pass membrane protein</topology>
    </subcellularLocation>
</comment>
<protein>
    <submittedName>
        <fullName evidence="11">Transporter, MotA/TolQ/ExbB proton channel family protein</fullName>
    </submittedName>
</protein>
<keyword evidence="6 9" id="KW-1133">Transmembrane helix</keyword>
<keyword evidence="4 9" id="KW-0812">Transmembrane</keyword>
<evidence type="ECO:0000256" key="7">
    <source>
        <dbReference type="ARBA" id="ARBA00023136"/>
    </source>
</evidence>
<dbReference type="InterPro" id="IPR002898">
    <property type="entry name" value="MotA_ExbB_proton_chnl"/>
</dbReference>
<keyword evidence="7 9" id="KW-0472">Membrane</keyword>
<dbReference type="GO" id="GO:0017038">
    <property type="term" value="P:protein import"/>
    <property type="evidence" value="ECO:0007669"/>
    <property type="project" value="TreeGrafter"/>
</dbReference>
<evidence type="ECO:0000256" key="6">
    <source>
        <dbReference type="ARBA" id="ARBA00022989"/>
    </source>
</evidence>
<dbReference type="Pfam" id="PF01618">
    <property type="entry name" value="MotA_ExbB"/>
    <property type="match status" value="1"/>
</dbReference>
<evidence type="ECO:0000256" key="8">
    <source>
        <dbReference type="RuleBase" id="RU004057"/>
    </source>
</evidence>
<sequence length="200" mass="22486">MSLFKGIIMLDSIVYFFNKSGFVTTLVLVWISLYLVMTLWVFLYKSIVLKIELRREMQSLSNILNGAQDAPEHFMFNKKRNDETKRYSNELLQAWKHQVLKQSTTGLVVLSIISSTAPFIGLFGTVVEILEAFNNLGALGQASFGVIAPIISKALIATAAGILAAIPAYSFYLILKRKVYDLSVYVQMQVDILSSKKENF</sequence>
<dbReference type="InterPro" id="IPR017269">
    <property type="entry name" value="Biopolymer_transpt_ExbB-like_1"/>
</dbReference>